<dbReference type="GO" id="GO:0016887">
    <property type="term" value="F:ATP hydrolysis activity"/>
    <property type="evidence" value="ECO:0007669"/>
    <property type="project" value="InterPro"/>
</dbReference>
<reference evidence="3" key="1">
    <citation type="journal article" date="2015" name="ISME J.">
        <title>Draft Genome Sequence of Streptomyces incarnatus NRRL8089, which Produces the Nucleoside Antibiotic Sinefungin.</title>
        <authorList>
            <person name="Oshima K."/>
            <person name="Hattori M."/>
            <person name="Shimizu H."/>
            <person name="Fukuda K."/>
            <person name="Nemoto M."/>
            <person name="Inagaki K."/>
            <person name="Tamura T."/>
        </authorList>
    </citation>
    <scope>NUCLEOTIDE SEQUENCE</scope>
    <source>
        <strain evidence="3">FACHB-1277</strain>
    </source>
</reference>
<dbReference type="GO" id="GO:0033202">
    <property type="term" value="C:DNA helicase complex"/>
    <property type="evidence" value="ECO:0007669"/>
    <property type="project" value="TreeGrafter"/>
</dbReference>
<dbReference type="EMBL" id="JACJPY010000001">
    <property type="protein sequence ID" value="MBD2148646.1"/>
    <property type="molecule type" value="Genomic_DNA"/>
</dbReference>
<dbReference type="PANTHER" id="PTHR11070:SF2">
    <property type="entry name" value="ATP-DEPENDENT DNA HELICASE SRS2"/>
    <property type="match status" value="1"/>
</dbReference>
<comment type="caution">
    <text evidence="3">The sequence shown here is derived from an EMBL/GenBank/DDBJ whole genome shotgun (WGS) entry which is preliminary data.</text>
</comment>
<dbReference type="Gene3D" id="3.40.50.300">
    <property type="entry name" value="P-loop containing nucleotide triphosphate hydrolases"/>
    <property type="match status" value="2"/>
</dbReference>
<accession>A0A926UP25</accession>
<organism evidence="3 4">
    <name type="scientific">Pseudanabaena cinerea FACHB-1277</name>
    <dbReference type="NCBI Taxonomy" id="2949581"/>
    <lineage>
        <taxon>Bacteria</taxon>
        <taxon>Bacillati</taxon>
        <taxon>Cyanobacteriota</taxon>
        <taxon>Cyanophyceae</taxon>
        <taxon>Pseudanabaenales</taxon>
        <taxon>Pseudanabaenaceae</taxon>
        <taxon>Pseudanabaena</taxon>
        <taxon>Pseudanabaena cinerea</taxon>
    </lineage>
</organism>
<dbReference type="Pfam" id="PF13538">
    <property type="entry name" value="UvrD_C_2"/>
    <property type="match status" value="1"/>
</dbReference>
<keyword evidence="4" id="KW-1185">Reference proteome</keyword>
<gene>
    <name evidence="3" type="ORF">H6F44_00660</name>
</gene>
<dbReference type="PANTHER" id="PTHR11070">
    <property type="entry name" value="UVRD / RECB / PCRA DNA HELICASE FAMILY MEMBER"/>
    <property type="match status" value="1"/>
</dbReference>
<evidence type="ECO:0000313" key="3">
    <source>
        <dbReference type="EMBL" id="MBD2148646.1"/>
    </source>
</evidence>
<dbReference type="GO" id="GO:0043138">
    <property type="term" value="F:3'-5' DNA helicase activity"/>
    <property type="evidence" value="ECO:0007669"/>
    <property type="project" value="TreeGrafter"/>
</dbReference>
<evidence type="ECO:0000259" key="1">
    <source>
        <dbReference type="Pfam" id="PF13401"/>
    </source>
</evidence>
<dbReference type="SUPFAM" id="SSF52540">
    <property type="entry name" value="P-loop containing nucleoside triphosphate hydrolases"/>
    <property type="match status" value="1"/>
</dbReference>
<dbReference type="InterPro" id="IPR049945">
    <property type="entry name" value="AAA_22"/>
</dbReference>
<proteinExistence type="predicted"/>
<dbReference type="Proteomes" id="UP000631421">
    <property type="component" value="Unassembled WGS sequence"/>
</dbReference>
<dbReference type="GO" id="GO:0003677">
    <property type="term" value="F:DNA binding"/>
    <property type="evidence" value="ECO:0007669"/>
    <property type="project" value="InterPro"/>
</dbReference>
<feature type="domain" description="UvrD-like helicase C-terminal" evidence="2">
    <location>
        <begin position="582"/>
        <end position="629"/>
    </location>
</feature>
<dbReference type="GO" id="GO:0005524">
    <property type="term" value="F:ATP binding"/>
    <property type="evidence" value="ECO:0007669"/>
    <property type="project" value="UniProtKB-KW"/>
</dbReference>
<dbReference type="GO" id="GO:0000725">
    <property type="term" value="P:recombinational repair"/>
    <property type="evidence" value="ECO:0007669"/>
    <property type="project" value="TreeGrafter"/>
</dbReference>
<reference evidence="3" key="2">
    <citation type="submission" date="2020-08" db="EMBL/GenBank/DDBJ databases">
        <authorList>
            <person name="Chen M."/>
            <person name="Teng W."/>
            <person name="Zhao L."/>
            <person name="Hu C."/>
            <person name="Zhou Y."/>
            <person name="Han B."/>
            <person name="Song L."/>
            <person name="Shu W."/>
        </authorList>
    </citation>
    <scope>NUCLEOTIDE SEQUENCE</scope>
    <source>
        <strain evidence="3">FACHB-1277</strain>
    </source>
</reference>
<keyword evidence="3" id="KW-0067">ATP-binding</keyword>
<dbReference type="InterPro" id="IPR027785">
    <property type="entry name" value="UvrD-like_helicase_C"/>
</dbReference>
<dbReference type="GO" id="GO:0005829">
    <property type="term" value="C:cytosol"/>
    <property type="evidence" value="ECO:0007669"/>
    <property type="project" value="TreeGrafter"/>
</dbReference>
<sequence>MASSTSIVQGTNSKPVSSRALVNFFSSLKNGDGELFIGYPIIASPDGSFPVDAVWVSPSKGIVIFDLIEGLDPSGFEERQDDLANKLESRLKNYKELMNRRDLVVKIHTISFAPGLASTDYSFESEYVLVNSDSLSTALEEFSWDKGDLTYYRSTLSALQNISTIRRSKARRSITKPDSRGAKLKKLEDSISTLDNLQNKAVIETVEGVQRIRGLAGSGKTIVLALKAAYLHSQHPEWQIAVTFNTRSVKGQLKRLIDTFLIQTGKEPDWEQIKVLNAWGAPGGGERDGIYHQFCRSVDAPYFDFPSAKRNFKSDNVFDAVCQNVLTHSHKAKKLYDVILVDEAQDFPPSFLRLCYEILDDKKRLVYAYDELQNLSGTSVAAPEEIFGTNPDGTPRVTFSAPTPDKPRSDIILEKCYRNSRPVLVTAHALGFGIYRQPPVNRKTGLVQMFGESGLWREIGYEVKEGNLQDDSNVVLQRAPDASPVFLEEHSPTSDLVQFIIFKNEEEQNNWVVNEIKKNLQQEELSYDDIVVINPDPLTTREKVGSIRKKLLESEINSHLAGVDTDPDIFFKSDIPSITFTGIYRAKGNEAGMVYIINAQDCHSTSANLATLRNRLFTAITRSKAWVRVLGIGAGMQSLINEYKILNGKNYELHFRYPTQSEREQMSIVHRDISPSERSQRNSKGKKVAEVIEALEAIKSVELDEENIAAIEAAFKKSLGIEINA</sequence>
<feature type="domain" description="ORC1/DEAH AAA+ ATPase" evidence="1">
    <location>
        <begin position="213"/>
        <end position="361"/>
    </location>
</feature>
<name>A0A926UP25_9CYAN</name>
<keyword evidence="3" id="KW-0547">Nucleotide-binding</keyword>
<dbReference type="AlphaFoldDB" id="A0A926UP25"/>
<evidence type="ECO:0000259" key="2">
    <source>
        <dbReference type="Pfam" id="PF13538"/>
    </source>
</evidence>
<dbReference type="InterPro" id="IPR027417">
    <property type="entry name" value="P-loop_NTPase"/>
</dbReference>
<dbReference type="RefSeq" id="WP_190348983.1">
    <property type="nucleotide sequence ID" value="NZ_JACJPY010000001.1"/>
</dbReference>
<protein>
    <submittedName>
        <fullName evidence="3">ATP-binding domain-containing protein</fullName>
    </submittedName>
</protein>
<dbReference type="Pfam" id="PF13401">
    <property type="entry name" value="AAA_22"/>
    <property type="match status" value="1"/>
</dbReference>
<evidence type="ECO:0000313" key="4">
    <source>
        <dbReference type="Proteomes" id="UP000631421"/>
    </source>
</evidence>
<dbReference type="InterPro" id="IPR000212">
    <property type="entry name" value="DNA_helicase_UvrD/REP"/>
</dbReference>